<organism evidence="10 11">
    <name type="scientific">Basidiobolus meristosporus CBS 931.73</name>
    <dbReference type="NCBI Taxonomy" id="1314790"/>
    <lineage>
        <taxon>Eukaryota</taxon>
        <taxon>Fungi</taxon>
        <taxon>Fungi incertae sedis</taxon>
        <taxon>Zoopagomycota</taxon>
        <taxon>Entomophthoromycotina</taxon>
        <taxon>Basidiobolomycetes</taxon>
        <taxon>Basidiobolales</taxon>
        <taxon>Basidiobolaceae</taxon>
        <taxon>Basidiobolus</taxon>
    </lineage>
</organism>
<evidence type="ECO:0000256" key="5">
    <source>
        <dbReference type="ARBA" id="ARBA00022491"/>
    </source>
</evidence>
<evidence type="ECO:0000256" key="6">
    <source>
        <dbReference type="ARBA" id="ARBA00023015"/>
    </source>
</evidence>
<dbReference type="AlphaFoldDB" id="A0A1Y1Y1T2"/>
<keyword evidence="6" id="KW-0805">Transcription regulation</keyword>
<keyword evidence="7" id="KW-0804">Transcription</keyword>
<dbReference type="InterPro" id="IPR013734">
    <property type="entry name" value="TF_Nrm1/Whi5"/>
</dbReference>
<evidence type="ECO:0000256" key="4">
    <source>
        <dbReference type="ARBA" id="ARBA00022490"/>
    </source>
</evidence>
<evidence type="ECO:0000256" key="9">
    <source>
        <dbReference type="SAM" id="MobiDB-lite"/>
    </source>
</evidence>
<evidence type="ECO:0000256" key="8">
    <source>
        <dbReference type="ARBA" id="ARBA00023242"/>
    </source>
</evidence>
<evidence type="ECO:0000256" key="7">
    <source>
        <dbReference type="ARBA" id="ARBA00023163"/>
    </source>
</evidence>
<comment type="similarity">
    <text evidence="3">Belongs to the WHI5/NRM1 family.</text>
</comment>
<dbReference type="InParanoid" id="A0A1Y1Y1T2"/>
<evidence type="ECO:0000256" key="3">
    <source>
        <dbReference type="ARBA" id="ARBA00006922"/>
    </source>
</evidence>
<dbReference type="Proteomes" id="UP000193498">
    <property type="component" value="Unassembled WGS sequence"/>
</dbReference>
<comment type="caution">
    <text evidence="10">The sequence shown here is derived from an EMBL/GenBank/DDBJ whole genome shotgun (WGS) entry which is preliminary data.</text>
</comment>
<name>A0A1Y1Y1T2_9FUNG</name>
<comment type="subcellular location">
    <subcellularLocation>
        <location evidence="2">Cytoplasm</location>
    </subcellularLocation>
    <subcellularLocation>
        <location evidence="1">Nucleus</location>
    </subcellularLocation>
</comment>
<keyword evidence="5" id="KW-0678">Repressor</keyword>
<dbReference type="Pfam" id="PF08528">
    <property type="entry name" value="Whi5"/>
    <property type="match status" value="1"/>
</dbReference>
<dbReference type="GO" id="GO:0005737">
    <property type="term" value="C:cytoplasm"/>
    <property type="evidence" value="ECO:0007669"/>
    <property type="project" value="UniProtKB-SubCell"/>
</dbReference>
<gene>
    <name evidence="10" type="ORF">K493DRAFT_339047</name>
</gene>
<evidence type="ECO:0000256" key="1">
    <source>
        <dbReference type="ARBA" id="ARBA00004123"/>
    </source>
</evidence>
<feature type="region of interest" description="Disordered" evidence="9">
    <location>
        <begin position="244"/>
        <end position="295"/>
    </location>
</feature>
<evidence type="ECO:0000256" key="2">
    <source>
        <dbReference type="ARBA" id="ARBA00004496"/>
    </source>
</evidence>
<keyword evidence="11" id="KW-1185">Reference proteome</keyword>
<sequence length="480" mass="52068">MMVADLLDPDDRFDNQPPQPAIPILQTVWPFLFGGAIGSLSGFISALISYSHNAHCDEARSVLFHAYDPILGPIVLDSGGSEKPKLSGSWCNVGHTSLDVAGCFDQNSLAFTPVLEGVFRSTDELRFSYPGLTPGKQTAVAQLFEGFRLYLLSSRSLSLMFSIKNIIHSDTSAVPNHTAPKFPLDTDSISINHSPLDRATLLDRTLTAKYLGVLKTRLSFARYKVENEWEDKSFTEILRIRKRGSPSKAETNRPPREPLTTYLSPRTPVDFGRKRDFVEGPNSPRASPSVKTLGPGGFGGGQVVYGLPDSDPDPGCHPAKRHCRGLLTPLSDQPRPVRPKDTFAGHFPSDPNHLMGSTISGRMVPREVAFFQDSYKPVSFATSPSPSPSPWPIPQPIPNPIPGSHSFSPALDTAEIVACSPHSSAPGTPRLLPLEHSSIEQVSTGSKPRARDLGGQGVYAISIENDSCEFVSVNAYTATL</sequence>
<evidence type="ECO:0000313" key="11">
    <source>
        <dbReference type="Proteomes" id="UP000193498"/>
    </source>
</evidence>
<proteinExistence type="inferred from homology"/>
<evidence type="ECO:0000313" key="10">
    <source>
        <dbReference type="EMBL" id="ORX91963.1"/>
    </source>
</evidence>
<reference evidence="10 11" key="1">
    <citation type="submission" date="2016-07" db="EMBL/GenBank/DDBJ databases">
        <title>Pervasive Adenine N6-methylation of Active Genes in Fungi.</title>
        <authorList>
            <consortium name="DOE Joint Genome Institute"/>
            <person name="Mondo S.J."/>
            <person name="Dannebaum R.O."/>
            <person name="Kuo R.C."/>
            <person name="Labutti K."/>
            <person name="Haridas S."/>
            <person name="Kuo A."/>
            <person name="Salamov A."/>
            <person name="Ahrendt S.R."/>
            <person name="Lipzen A."/>
            <person name="Sullivan W."/>
            <person name="Andreopoulos W.B."/>
            <person name="Clum A."/>
            <person name="Lindquist E."/>
            <person name="Daum C."/>
            <person name="Ramamoorthy G.K."/>
            <person name="Gryganskyi A."/>
            <person name="Culley D."/>
            <person name="Magnuson J.K."/>
            <person name="James T.Y."/>
            <person name="O'Malley M.A."/>
            <person name="Stajich J.E."/>
            <person name="Spatafora J.W."/>
            <person name="Visel A."/>
            <person name="Grigoriev I.V."/>
        </authorList>
    </citation>
    <scope>NUCLEOTIDE SEQUENCE [LARGE SCALE GENOMIC DNA]</scope>
    <source>
        <strain evidence="10 11">CBS 931.73</strain>
    </source>
</reference>
<keyword evidence="8" id="KW-0539">Nucleus</keyword>
<keyword evidence="4" id="KW-0963">Cytoplasm</keyword>
<dbReference type="GO" id="GO:0005634">
    <property type="term" value="C:nucleus"/>
    <property type="evidence" value="ECO:0007669"/>
    <property type="project" value="UniProtKB-SubCell"/>
</dbReference>
<protein>
    <submittedName>
        <fullName evidence="10">Uncharacterized protein</fullName>
    </submittedName>
</protein>
<accession>A0A1Y1Y1T2</accession>
<dbReference type="EMBL" id="MCFE01000298">
    <property type="protein sequence ID" value="ORX91963.1"/>
    <property type="molecule type" value="Genomic_DNA"/>
</dbReference>
<dbReference type="OrthoDB" id="2359117at2759"/>